<organism evidence="1 2">
    <name type="scientific">Camellia sinensis</name>
    <name type="common">Tea plant</name>
    <name type="synonym">Thea sinensis</name>
    <dbReference type="NCBI Taxonomy" id="4442"/>
    <lineage>
        <taxon>Eukaryota</taxon>
        <taxon>Viridiplantae</taxon>
        <taxon>Streptophyta</taxon>
        <taxon>Embryophyta</taxon>
        <taxon>Tracheophyta</taxon>
        <taxon>Spermatophyta</taxon>
        <taxon>Magnoliopsida</taxon>
        <taxon>eudicotyledons</taxon>
        <taxon>Gunneridae</taxon>
        <taxon>Pentapetalae</taxon>
        <taxon>asterids</taxon>
        <taxon>Ericales</taxon>
        <taxon>Theaceae</taxon>
        <taxon>Camellia</taxon>
    </lineage>
</organism>
<reference evidence="1 2" key="2">
    <citation type="submission" date="2020-07" db="EMBL/GenBank/DDBJ databases">
        <title>Genome assembly of wild tea tree DASZ reveals pedigree and selection history of tea varieties.</title>
        <authorList>
            <person name="Zhang W."/>
        </authorList>
    </citation>
    <scope>NUCLEOTIDE SEQUENCE [LARGE SCALE GENOMIC DNA]</scope>
    <source>
        <strain evidence="2">cv. G240</strain>
        <tissue evidence="1">Leaf</tissue>
    </source>
</reference>
<proteinExistence type="predicted"/>
<accession>A0A7J7FXH8</accession>
<name>A0A7J7FXH8_CAMSI</name>
<reference evidence="2" key="1">
    <citation type="journal article" date="2020" name="Nat. Commun.">
        <title>Genome assembly of wild tea tree DASZ reveals pedigree and selection history of tea varieties.</title>
        <authorList>
            <person name="Zhang W."/>
            <person name="Zhang Y."/>
            <person name="Qiu H."/>
            <person name="Guo Y."/>
            <person name="Wan H."/>
            <person name="Zhang X."/>
            <person name="Scossa F."/>
            <person name="Alseekh S."/>
            <person name="Zhang Q."/>
            <person name="Wang P."/>
            <person name="Xu L."/>
            <person name="Schmidt M.H."/>
            <person name="Jia X."/>
            <person name="Li D."/>
            <person name="Zhu A."/>
            <person name="Guo F."/>
            <person name="Chen W."/>
            <person name="Ni D."/>
            <person name="Usadel B."/>
            <person name="Fernie A.R."/>
            <person name="Wen W."/>
        </authorList>
    </citation>
    <scope>NUCLEOTIDE SEQUENCE [LARGE SCALE GENOMIC DNA]</scope>
    <source>
        <strain evidence="2">cv. G240</strain>
    </source>
</reference>
<protein>
    <submittedName>
        <fullName evidence="1">Uncharacterized protein</fullName>
    </submittedName>
</protein>
<sequence length="243" mass="27406">MGKFRFLVDTPTALAAFREEYGISTDVHLELAEIEITPWGREECPFTVLSIVEGGLRFPLNPLITEFLRRTGLAPTQVSTNTYRIINGVHELNNRLGISLGLAEILRQYTLGHTGDGLAYYLKIRPGREEIVTGTPDKDLHDDDFFWVSGNYDTAAVPGWMISKNFGSTSIQALQANYHFPNVEAIRTALRYRDRDCNQLLGYSPSYRYSAPRRSKVTDFLRAPTSPPNPTLPDVPLIRLTEE</sequence>
<dbReference type="AlphaFoldDB" id="A0A7J7FXH8"/>
<evidence type="ECO:0000313" key="2">
    <source>
        <dbReference type="Proteomes" id="UP000593564"/>
    </source>
</evidence>
<dbReference type="Proteomes" id="UP000593564">
    <property type="component" value="Unassembled WGS sequence"/>
</dbReference>
<evidence type="ECO:0000313" key="1">
    <source>
        <dbReference type="EMBL" id="KAF5932681.1"/>
    </source>
</evidence>
<gene>
    <name evidence="1" type="ORF">HYC85_028852</name>
</gene>
<keyword evidence="2" id="KW-1185">Reference proteome</keyword>
<dbReference type="EMBL" id="JACBKZ010000014">
    <property type="protein sequence ID" value="KAF5932681.1"/>
    <property type="molecule type" value="Genomic_DNA"/>
</dbReference>
<comment type="caution">
    <text evidence="1">The sequence shown here is derived from an EMBL/GenBank/DDBJ whole genome shotgun (WGS) entry which is preliminary data.</text>
</comment>